<accession>A0A1D2M1R6</accession>
<name>A0A1D2M1R6_ORCCI</name>
<dbReference type="EMBL" id="LJIJ01006812">
    <property type="protein sequence ID" value="ODM86909.1"/>
    <property type="molecule type" value="Genomic_DNA"/>
</dbReference>
<proteinExistence type="predicted"/>
<sequence>MNSKKPAKLFPLVFPMLMDYSPSKIPLLRLANKSVLKEAVDTQLQKLSACPISEFGYIPSWKENVNNPQTKVEVMRNKFEFENRSNSKVSFNSQNLFSAVRKSISLWEPLHSTRTEWGG</sequence>
<keyword evidence="2" id="KW-1185">Reference proteome</keyword>
<reference evidence="1 2" key="1">
    <citation type="journal article" date="2016" name="Genome Biol. Evol.">
        <title>Gene Family Evolution Reflects Adaptation to Soil Environmental Stressors in the Genome of the Collembolan Orchesella cincta.</title>
        <authorList>
            <person name="Faddeeva-Vakhrusheva A."/>
            <person name="Derks M.F."/>
            <person name="Anvar S.Y."/>
            <person name="Agamennone V."/>
            <person name="Suring W."/>
            <person name="Smit S."/>
            <person name="van Straalen N.M."/>
            <person name="Roelofs D."/>
        </authorList>
    </citation>
    <scope>NUCLEOTIDE SEQUENCE [LARGE SCALE GENOMIC DNA]</scope>
    <source>
        <tissue evidence="1">Mixed pool</tissue>
    </source>
</reference>
<evidence type="ECO:0000313" key="1">
    <source>
        <dbReference type="EMBL" id="ODM86909.1"/>
    </source>
</evidence>
<dbReference type="Proteomes" id="UP000094527">
    <property type="component" value="Unassembled WGS sequence"/>
</dbReference>
<evidence type="ECO:0000313" key="2">
    <source>
        <dbReference type="Proteomes" id="UP000094527"/>
    </source>
</evidence>
<comment type="caution">
    <text evidence="1">The sequence shown here is derived from an EMBL/GenBank/DDBJ whole genome shotgun (WGS) entry which is preliminary data.</text>
</comment>
<organism evidence="1 2">
    <name type="scientific">Orchesella cincta</name>
    <name type="common">Springtail</name>
    <name type="synonym">Podura cincta</name>
    <dbReference type="NCBI Taxonomy" id="48709"/>
    <lineage>
        <taxon>Eukaryota</taxon>
        <taxon>Metazoa</taxon>
        <taxon>Ecdysozoa</taxon>
        <taxon>Arthropoda</taxon>
        <taxon>Hexapoda</taxon>
        <taxon>Collembola</taxon>
        <taxon>Entomobryomorpha</taxon>
        <taxon>Entomobryoidea</taxon>
        <taxon>Orchesellidae</taxon>
        <taxon>Orchesellinae</taxon>
        <taxon>Orchesella</taxon>
    </lineage>
</organism>
<protein>
    <submittedName>
        <fullName evidence="1">Uncharacterized protein</fullName>
    </submittedName>
</protein>
<dbReference type="AlphaFoldDB" id="A0A1D2M1R6"/>
<gene>
    <name evidence="1" type="ORF">Ocin01_19773</name>
</gene>